<dbReference type="PANTHER" id="PTHR38448">
    <property type="entry name" value="REGULATORY PROTEIN YLBF-RELATED"/>
    <property type="match status" value="1"/>
</dbReference>
<protein>
    <submittedName>
        <fullName evidence="1">Uncharacterized protein</fullName>
    </submittedName>
</protein>
<gene>
    <name evidence="1" type="ORF">EsVE80_14940</name>
</gene>
<dbReference type="Proteomes" id="UP000502998">
    <property type="component" value="Chromosome"/>
</dbReference>
<dbReference type="InterPro" id="IPR023378">
    <property type="entry name" value="YheA/YmcA-like_dom_sf"/>
</dbReference>
<evidence type="ECO:0000313" key="2">
    <source>
        <dbReference type="Proteomes" id="UP000502998"/>
    </source>
</evidence>
<dbReference type="InterPro" id="IPR010368">
    <property type="entry name" value="Com_YlbF"/>
</dbReference>
<dbReference type="EMBL" id="AP022822">
    <property type="protein sequence ID" value="BCA85971.1"/>
    <property type="molecule type" value="Genomic_DNA"/>
</dbReference>
<dbReference type="KEGG" id="esg:EsVE80_14940"/>
<dbReference type="InterPro" id="IPR052767">
    <property type="entry name" value="Bact_com_dev_regulator"/>
</dbReference>
<dbReference type="Pfam" id="PF06133">
    <property type="entry name" value="Com_YlbF"/>
    <property type="match status" value="1"/>
</dbReference>
<keyword evidence="2" id="KW-1185">Reference proteome</keyword>
<reference evidence="1 2" key="1">
    <citation type="submission" date="2020-02" db="EMBL/GenBank/DDBJ databases">
        <title>Characterization of vanA genotype vancomycin-resistant Enterococcus saigonensis VE80.</title>
        <authorList>
            <person name="Harada T."/>
            <person name="Motooka D."/>
            <person name="Nakamura S."/>
            <person name="Yamamoto Y."/>
            <person name="Kawahara R."/>
            <person name="Kawatsu K."/>
        </authorList>
    </citation>
    <scope>NUCLEOTIDE SEQUENCE [LARGE SCALE GENOMIC DNA]</scope>
    <source>
        <strain evidence="1 2">VE80</strain>
    </source>
</reference>
<accession>A0A679IMI3</accession>
<dbReference type="PANTHER" id="PTHR38448:SF2">
    <property type="entry name" value="REGULATORY PROTEIN YLBF"/>
    <property type="match status" value="1"/>
</dbReference>
<proteinExistence type="predicted"/>
<evidence type="ECO:0000313" key="1">
    <source>
        <dbReference type="EMBL" id="BCA85971.1"/>
    </source>
</evidence>
<sequence>MNNVIYDETTLHLGQLCENLSSKIYQSRIFQQYERRRSDMEQDEQAIACKVAFQKAKEDYEELNRFGSYAPGIKEKRKLLYQKKRELDLCETVANFRQAETQLQALLDAICQQVAQIFSEDVKVTYGNPFFETSKSDCGGNCHAS</sequence>
<dbReference type="RefSeq" id="WP_232061151.1">
    <property type="nucleotide sequence ID" value="NZ_AP022822.1"/>
</dbReference>
<dbReference type="AlphaFoldDB" id="A0A679IMI3"/>
<organism evidence="1 2">
    <name type="scientific">Enterococcus saigonensis</name>
    <dbReference type="NCBI Taxonomy" id="1805431"/>
    <lineage>
        <taxon>Bacteria</taxon>
        <taxon>Bacillati</taxon>
        <taxon>Bacillota</taxon>
        <taxon>Bacilli</taxon>
        <taxon>Lactobacillales</taxon>
        <taxon>Enterococcaceae</taxon>
        <taxon>Enterococcus</taxon>
    </lineage>
</organism>
<name>A0A679IMI3_9ENTE</name>
<dbReference type="Gene3D" id="1.20.1500.10">
    <property type="entry name" value="YheA/YmcA-like"/>
    <property type="match status" value="1"/>
</dbReference>
<dbReference type="SUPFAM" id="SSF158622">
    <property type="entry name" value="YheA/YmcA-like"/>
    <property type="match status" value="1"/>
</dbReference>